<dbReference type="SUPFAM" id="SSF46689">
    <property type="entry name" value="Homeodomain-like"/>
    <property type="match status" value="1"/>
</dbReference>
<dbReference type="GO" id="GO:0006285">
    <property type="term" value="P:base-excision repair, AP site formation"/>
    <property type="evidence" value="ECO:0007669"/>
    <property type="project" value="TreeGrafter"/>
</dbReference>
<dbReference type="GO" id="GO:0032993">
    <property type="term" value="C:protein-DNA complex"/>
    <property type="evidence" value="ECO:0007669"/>
    <property type="project" value="TreeGrafter"/>
</dbReference>
<keyword evidence="9" id="KW-0804">Transcription</keyword>
<dbReference type="InterPro" id="IPR051912">
    <property type="entry name" value="Alkylbase_DNA_Glycosylase/TA"/>
</dbReference>
<dbReference type="PANTHER" id="PTHR43003">
    <property type="entry name" value="DNA-3-METHYLADENINE GLYCOSYLASE"/>
    <property type="match status" value="1"/>
</dbReference>
<accession>A0A556QN16</accession>
<dbReference type="Pfam" id="PF02805">
    <property type="entry name" value="Ada_Zn_binding"/>
    <property type="match status" value="1"/>
</dbReference>
<dbReference type="InterPro" id="IPR004026">
    <property type="entry name" value="Ada_DNA_repair_Zn-bd"/>
</dbReference>
<gene>
    <name evidence="12" type="ORF">FPL22_01525</name>
</gene>
<dbReference type="GO" id="GO:0032131">
    <property type="term" value="F:alkylated DNA binding"/>
    <property type="evidence" value="ECO:0007669"/>
    <property type="project" value="TreeGrafter"/>
</dbReference>
<keyword evidence="7" id="KW-0805">Transcription regulation</keyword>
<dbReference type="PANTHER" id="PTHR43003:SF12">
    <property type="entry name" value="DNA-3-METHYLADENINE GLYCOSYLASE"/>
    <property type="match status" value="1"/>
</dbReference>
<keyword evidence="13" id="KW-1185">Reference proteome</keyword>
<evidence type="ECO:0000256" key="1">
    <source>
        <dbReference type="ARBA" id="ARBA00000086"/>
    </source>
</evidence>
<dbReference type="GO" id="GO:0032259">
    <property type="term" value="P:methylation"/>
    <property type="evidence" value="ECO:0007669"/>
    <property type="project" value="UniProtKB-KW"/>
</dbReference>
<dbReference type="GO" id="GO:0008270">
    <property type="term" value="F:zinc ion binding"/>
    <property type="evidence" value="ECO:0007669"/>
    <property type="project" value="InterPro"/>
</dbReference>
<dbReference type="EMBL" id="VMBG01000001">
    <property type="protein sequence ID" value="TSJ78017.1"/>
    <property type="molecule type" value="Genomic_DNA"/>
</dbReference>
<dbReference type="AlphaFoldDB" id="A0A556QN16"/>
<dbReference type="InterPro" id="IPR009057">
    <property type="entry name" value="Homeodomain-like_sf"/>
</dbReference>
<keyword evidence="6" id="KW-0227">DNA damage</keyword>
<organism evidence="12 13">
    <name type="scientific">Rariglobus hedericola</name>
    <dbReference type="NCBI Taxonomy" id="2597822"/>
    <lineage>
        <taxon>Bacteria</taxon>
        <taxon>Pseudomonadati</taxon>
        <taxon>Verrucomicrobiota</taxon>
        <taxon>Opitutia</taxon>
        <taxon>Opitutales</taxon>
        <taxon>Opitutaceae</taxon>
        <taxon>Rariglobus</taxon>
    </lineage>
</organism>
<dbReference type="Gene3D" id="1.10.10.60">
    <property type="entry name" value="Homeodomain-like"/>
    <property type="match status" value="1"/>
</dbReference>
<evidence type="ECO:0000256" key="2">
    <source>
        <dbReference type="ARBA" id="ARBA00001947"/>
    </source>
</evidence>
<dbReference type="InterPro" id="IPR018060">
    <property type="entry name" value="HTH_AraC"/>
</dbReference>
<dbReference type="SUPFAM" id="SSF57884">
    <property type="entry name" value="Ada DNA repair protein, N-terminal domain (N-Ada 10)"/>
    <property type="match status" value="1"/>
</dbReference>
<evidence type="ECO:0000313" key="12">
    <source>
        <dbReference type="EMBL" id="TSJ78017.1"/>
    </source>
</evidence>
<dbReference type="CDD" id="cd00056">
    <property type="entry name" value="ENDO3c"/>
    <property type="match status" value="1"/>
</dbReference>
<dbReference type="InterPro" id="IPR035451">
    <property type="entry name" value="Ada-like_dom_sf"/>
</dbReference>
<dbReference type="Pfam" id="PF12833">
    <property type="entry name" value="HTH_18"/>
    <property type="match status" value="1"/>
</dbReference>
<dbReference type="GO" id="GO:0043916">
    <property type="term" value="F:DNA-7-methylguanine glycosylase activity"/>
    <property type="evidence" value="ECO:0007669"/>
    <property type="project" value="TreeGrafter"/>
</dbReference>
<comment type="cofactor">
    <cofactor evidence="2">
        <name>Zn(2+)</name>
        <dbReference type="ChEBI" id="CHEBI:29105"/>
    </cofactor>
</comment>
<evidence type="ECO:0000256" key="8">
    <source>
        <dbReference type="ARBA" id="ARBA00023159"/>
    </source>
</evidence>
<dbReference type="Proteomes" id="UP000315648">
    <property type="component" value="Unassembled WGS sequence"/>
</dbReference>
<comment type="similarity">
    <text evidence="3">Belongs to the alkylbase DNA glycosidase AlkA family.</text>
</comment>
<evidence type="ECO:0000256" key="10">
    <source>
        <dbReference type="ARBA" id="ARBA00023204"/>
    </source>
</evidence>
<dbReference type="OrthoDB" id="9785929at2"/>
<dbReference type="InterPro" id="IPR003265">
    <property type="entry name" value="HhH-GPD_domain"/>
</dbReference>
<dbReference type="GO" id="GO:0008725">
    <property type="term" value="F:DNA-3-methyladenine glycosylase activity"/>
    <property type="evidence" value="ECO:0007669"/>
    <property type="project" value="TreeGrafter"/>
</dbReference>
<dbReference type="GO" id="GO:0003700">
    <property type="term" value="F:DNA-binding transcription factor activity"/>
    <property type="evidence" value="ECO:0007669"/>
    <property type="project" value="InterPro"/>
</dbReference>
<keyword evidence="5" id="KW-0808">Transferase</keyword>
<dbReference type="EC" id="3.2.2.21" evidence="4"/>
<keyword evidence="8" id="KW-0010">Activator</keyword>
<evidence type="ECO:0000259" key="11">
    <source>
        <dbReference type="PROSITE" id="PS01124"/>
    </source>
</evidence>
<evidence type="ECO:0000256" key="5">
    <source>
        <dbReference type="ARBA" id="ARBA00022603"/>
    </source>
</evidence>
<dbReference type="Gene3D" id="1.10.340.30">
    <property type="entry name" value="Hypothetical protein, domain 2"/>
    <property type="match status" value="1"/>
</dbReference>
<evidence type="ECO:0000256" key="9">
    <source>
        <dbReference type="ARBA" id="ARBA00023163"/>
    </source>
</evidence>
<comment type="catalytic activity">
    <reaction evidence="1">
        <text>Hydrolysis of alkylated DNA, releasing 3-methyladenine, 3-methylguanine, 7-methylguanine and 7-methyladenine.</text>
        <dbReference type="EC" id="3.2.2.21"/>
    </reaction>
</comment>
<feature type="domain" description="HTH araC/xylS-type" evidence="11">
    <location>
        <begin position="85"/>
        <end position="183"/>
    </location>
</feature>
<keyword evidence="5" id="KW-0489">Methyltransferase</keyword>
<dbReference type="GO" id="GO:0043565">
    <property type="term" value="F:sequence-specific DNA binding"/>
    <property type="evidence" value="ECO:0007669"/>
    <property type="project" value="InterPro"/>
</dbReference>
<name>A0A556QN16_9BACT</name>
<evidence type="ECO:0000313" key="13">
    <source>
        <dbReference type="Proteomes" id="UP000315648"/>
    </source>
</evidence>
<dbReference type="SMART" id="SM00342">
    <property type="entry name" value="HTH_ARAC"/>
    <property type="match status" value="1"/>
</dbReference>
<evidence type="ECO:0000256" key="4">
    <source>
        <dbReference type="ARBA" id="ARBA00012000"/>
    </source>
</evidence>
<proteinExistence type="inferred from homology"/>
<evidence type="ECO:0000256" key="7">
    <source>
        <dbReference type="ARBA" id="ARBA00023015"/>
    </source>
</evidence>
<reference evidence="12 13" key="1">
    <citation type="submission" date="2019-07" db="EMBL/GenBank/DDBJ databases">
        <title>Description of 53C-WASEF.</title>
        <authorList>
            <person name="Pitt A."/>
            <person name="Hahn M.W."/>
        </authorList>
    </citation>
    <scope>NUCLEOTIDE SEQUENCE [LARGE SCALE GENOMIC DNA]</scope>
    <source>
        <strain evidence="12 13">53C-WASEF</strain>
    </source>
</reference>
<sequence>MRMNPAQLYERVLASDASYNGRFFFGVTTTGIYCLPSCSARKPKPENTRFFPTAEAARAAGLRPCKKCHPDDFARGADPVLKSIEQLVAEIRQDPAAFRDARAIVKRSGFGPTRLFELFRQHYHATPADVLLRARFATAKHQLLAADASLTDIAFAAGFESLSVFQEHFRAFNGLTPSAYRDLRTACRFDLTLPTGYPLAYLKRALARDTQSLTERLDGDTYTTVVRLGKNQTPSLLRLHLSPDLIGVESADHAPEAHALVIALLGLDQDAAAFARLARKLGLARLIAGRTELRITQTPSVFDGLLWSIIGQQINLPFAFQLRRRLIELTSQPFAENLYAPPTPAAIAALTYDDLKPLQFSRSKAAYVIDTARLVASGQLNLEALRTMSATRAERTLLAIRGLGPWSVNYLMMRALGFADCVPLGDTGVTSGLHALLKLQTRPDIEATKRLMSVFSPHRSLATAHLWQFNQPAP</sequence>
<comment type="caution">
    <text evidence="12">The sequence shown here is derived from an EMBL/GenBank/DDBJ whole genome shotgun (WGS) entry which is preliminary data.</text>
</comment>
<keyword evidence="10" id="KW-0234">DNA repair</keyword>
<dbReference type="Gene3D" id="1.10.1670.40">
    <property type="match status" value="1"/>
</dbReference>
<evidence type="ECO:0000256" key="6">
    <source>
        <dbReference type="ARBA" id="ARBA00022763"/>
    </source>
</evidence>
<dbReference type="Gene3D" id="3.40.10.10">
    <property type="entry name" value="DNA Methylphosphotriester Repair Domain"/>
    <property type="match status" value="1"/>
</dbReference>
<dbReference type="SMART" id="SM00478">
    <property type="entry name" value="ENDO3c"/>
    <property type="match status" value="1"/>
</dbReference>
<dbReference type="GO" id="GO:0008168">
    <property type="term" value="F:methyltransferase activity"/>
    <property type="evidence" value="ECO:0007669"/>
    <property type="project" value="UniProtKB-KW"/>
</dbReference>
<protein>
    <recommendedName>
        <fullName evidence="4">DNA-3-methyladenine glycosylase II</fullName>
        <ecNumber evidence="4">3.2.2.21</ecNumber>
    </recommendedName>
</protein>
<dbReference type="PROSITE" id="PS01124">
    <property type="entry name" value="HTH_ARAC_FAMILY_2"/>
    <property type="match status" value="1"/>
</dbReference>
<dbReference type="InterPro" id="IPR011257">
    <property type="entry name" value="DNA_glycosylase"/>
</dbReference>
<dbReference type="GO" id="GO:0005737">
    <property type="term" value="C:cytoplasm"/>
    <property type="evidence" value="ECO:0007669"/>
    <property type="project" value="TreeGrafter"/>
</dbReference>
<evidence type="ECO:0000256" key="3">
    <source>
        <dbReference type="ARBA" id="ARBA00010817"/>
    </source>
</evidence>
<dbReference type="Pfam" id="PF00730">
    <property type="entry name" value="HhH-GPD"/>
    <property type="match status" value="1"/>
</dbReference>
<dbReference type="GO" id="GO:0006307">
    <property type="term" value="P:DNA alkylation repair"/>
    <property type="evidence" value="ECO:0007669"/>
    <property type="project" value="TreeGrafter"/>
</dbReference>
<dbReference type="SUPFAM" id="SSF48150">
    <property type="entry name" value="DNA-glycosylase"/>
    <property type="match status" value="1"/>
</dbReference>
<dbReference type="FunFam" id="1.10.340.30:FF:000004">
    <property type="entry name" value="DNA-3-methyladenine glycosylase II"/>
    <property type="match status" value="1"/>
</dbReference>